<dbReference type="SUPFAM" id="SSF52096">
    <property type="entry name" value="ClpP/crotonase"/>
    <property type="match status" value="1"/>
</dbReference>
<dbReference type="RefSeq" id="XP_043006298.1">
    <property type="nucleotide sequence ID" value="XM_043156511.1"/>
</dbReference>
<dbReference type="Pfam" id="PF00378">
    <property type="entry name" value="ECH_1"/>
    <property type="match status" value="1"/>
</dbReference>
<dbReference type="PROSITE" id="PS00166">
    <property type="entry name" value="ENOYL_COA_HYDRATASE"/>
    <property type="match status" value="1"/>
</dbReference>
<dbReference type="InterPro" id="IPR029045">
    <property type="entry name" value="ClpP/crotonase-like_dom_sf"/>
</dbReference>
<proteinExistence type="inferred from homology"/>
<dbReference type="CDD" id="cd06558">
    <property type="entry name" value="crotonase-like"/>
    <property type="match status" value="1"/>
</dbReference>
<dbReference type="AlphaFoldDB" id="A0A9P7RUR6"/>
<organism evidence="3 4">
    <name type="scientific">Marasmius oreades</name>
    <name type="common">fairy-ring Marasmius</name>
    <dbReference type="NCBI Taxonomy" id="181124"/>
    <lineage>
        <taxon>Eukaryota</taxon>
        <taxon>Fungi</taxon>
        <taxon>Dikarya</taxon>
        <taxon>Basidiomycota</taxon>
        <taxon>Agaricomycotina</taxon>
        <taxon>Agaricomycetes</taxon>
        <taxon>Agaricomycetidae</taxon>
        <taxon>Agaricales</taxon>
        <taxon>Marasmiineae</taxon>
        <taxon>Marasmiaceae</taxon>
        <taxon>Marasmius</taxon>
    </lineage>
</organism>
<comment type="caution">
    <text evidence="3">The sequence shown here is derived from an EMBL/GenBank/DDBJ whole genome shotgun (WGS) entry which is preliminary data.</text>
</comment>
<evidence type="ECO:0000256" key="2">
    <source>
        <dbReference type="RuleBase" id="RU003707"/>
    </source>
</evidence>
<name>A0A9P7RUR6_9AGAR</name>
<keyword evidence="4" id="KW-1185">Reference proteome</keyword>
<comment type="similarity">
    <text evidence="1 2">Belongs to the enoyl-CoA hydratase/isomerase family.</text>
</comment>
<sequence length="281" mass="31176">MTRPSYPLSLPAENPLITLTHPKKTLWIIELHNGQDARLTPELIDGGLKPALDAVERSWRDGWRRLQQTKDQDGDAPGDDGKGALIIVGRRDQDKFFSNGLDLTRVVNNPNFFPITYNPLLQRILTFPIPTIAAINGHCFAGGFMLSLACDYRVMVDGSKRRAWLCMNEISFGSNWPTSFGRLLRSRFGSGQLQRKIALEGHRFTPPEALEAGMIDHIVAGGTKEVLQKAEEVAAEWEGNARGGVWGLIKGEIYRDVLEGMMLDVRTPTPISDDAAAKARL</sequence>
<dbReference type="OrthoDB" id="1696280at2759"/>
<dbReference type="KEGG" id="more:E1B28_011475"/>
<dbReference type="InterPro" id="IPR001753">
    <property type="entry name" value="Enoyl-CoA_hydra/iso"/>
</dbReference>
<dbReference type="PANTHER" id="PTHR11941">
    <property type="entry name" value="ENOYL-COA HYDRATASE-RELATED"/>
    <property type="match status" value="1"/>
</dbReference>
<protein>
    <recommendedName>
        <fullName evidence="5">ClpP/crotonase</fullName>
    </recommendedName>
</protein>
<dbReference type="GO" id="GO:0005777">
    <property type="term" value="C:peroxisome"/>
    <property type="evidence" value="ECO:0007669"/>
    <property type="project" value="TreeGrafter"/>
</dbReference>
<dbReference type="InterPro" id="IPR018376">
    <property type="entry name" value="Enoyl-CoA_hyd/isom_CS"/>
</dbReference>
<evidence type="ECO:0000313" key="4">
    <source>
        <dbReference type="Proteomes" id="UP001049176"/>
    </source>
</evidence>
<dbReference type="Gene3D" id="3.90.226.10">
    <property type="entry name" value="2-enoyl-CoA Hydratase, Chain A, domain 1"/>
    <property type="match status" value="1"/>
</dbReference>
<reference evidence="3" key="1">
    <citation type="journal article" date="2021" name="Genome Biol. Evol.">
        <title>The assembled and annotated genome of the fairy-ring fungus Marasmius oreades.</title>
        <authorList>
            <person name="Hiltunen M."/>
            <person name="Ament-Velasquez S.L."/>
            <person name="Johannesson H."/>
        </authorList>
    </citation>
    <scope>NUCLEOTIDE SEQUENCE</scope>
    <source>
        <strain evidence="3">03SP1</strain>
    </source>
</reference>
<accession>A0A9P7RUR6</accession>
<dbReference type="PANTHER" id="PTHR11941:SF75">
    <property type="entry name" value="ENOYL-COA HYDRATASE_ISOMERASE FAMILY PROTEIN"/>
    <property type="match status" value="1"/>
</dbReference>
<evidence type="ECO:0008006" key="5">
    <source>
        <dbReference type="Google" id="ProtNLM"/>
    </source>
</evidence>
<evidence type="ECO:0000313" key="3">
    <source>
        <dbReference type="EMBL" id="KAG7089828.1"/>
    </source>
</evidence>
<dbReference type="GO" id="GO:0006635">
    <property type="term" value="P:fatty acid beta-oxidation"/>
    <property type="evidence" value="ECO:0007669"/>
    <property type="project" value="TreeGrafter"/>
</dbReference>
<evidence type="ECO:0000256" key="1">
    <source>
        <dbReference type="ARBA" id="ARBA00005254"/>
    </source>
</evidence>
<dbReference type="EMBL" id="CM032187">
    <property type="protein sequence ID" value="KAG7089828.1"/>
    <property type="molecule type" value="Genomic_DNA"/>
</dbReference>
<dbReference type="GO" id="GO:0004165">
    <property type="term" value="F:delta(3)-delta(2)-enoyl-CoA isomerase activity"/>
    <property type="evidence" value="ECO:0007669"/>
    <property type="project" value="TreeGrafter"/>
</dbReference>
<dbReference type="GeneID" id="66080550"/>
<dbReference type="Proteomes" id="UP001049176">
    <property type="component" value="Chromosome 7"/>
</dbReference>
<gene>
    <name evidence="3" type="ORF">E1B28_011475</name>
</gene>